<protein>
    <submittedName>
        <fullName evidence="2">Uncharacterized protein</fullName>
    </submittedName>
</protein>
<keyword evidence="3" id="KW-1185">Reference proteome</keyword>
<comment type="caution">
    <text evidence="2">The sequence shown here is derived from an EMBL/GenBank/DDBJ whole genome shotgun (WGS) entry which is preliminary data.</text>
</comment>
<feature type="compositionally biased region" description="Polar residues" evidence="1">
    <location>
        <begin position="67"/>
        <end position="81"/>
    </location>
</feature>
<feature type="non-terminal residue" evidence="2">
    <location>
        <position position="1"/>
    </location>
</feature>
<dbReference type="Proteomes" id="UP000836404">
    <property type="component" value="Unassembled WGS sequence"/>
</dbReference>
<evidence type="ECO:0000256" key="1">
    <source>
        <dbReference type="SAM" id="MobiDB-lite"/>
    </source>
</evidence>
<evidence type="ECO:0000313" key="3">
    <source>
        <dbReference type="Proteomes" id="UP000836404"/>
    </source>
</evidence>
<gene>
    <name evidence="2" type="ORF">JKILLFL_G5223</name>
</gene>
<reference evidence="2 3" key="1">
    <citation type="submission" date="2020-10" db="EMBL/GenBank/DDBJ databases">
        <authorList>
            <person name="Sedaghatjoo S."/>
        </authorList>
    </citation>
    <scope>NUCLEOTIDE SEQUENCE [LARGE SCALE GENOMIC DNA]</scope>
    <source>
        <strain evidence="2 3">LLFL</strain>
    </source>
</reference>
<evidence type="ECO:0000313" key="2">
    <source>
        <dbReference type="EMBL" id="CAD6964208.1"/>
    </source>
</evidence>
<organism evidence="2 3">
    <name type="scientific">Tilletia laevis</name>
    <dbReference type="NCBI Taxonomy" id="157183"/>
    <lineage>
        <taxon>Eukaryota</taxon>
        <taxon>Fungi</taxon>
        <taxon>Dikarya</taxon>
        <taxon>Basidiomycota</taxon>
        <taxon>Ustilaginomycotina</taxon>
        <taxon>Exobasidiomycetes</taxon>
        <taxon>Tilletiales</taxon>
        <taxon>Tilletiaceae</taxon>
        <taxon>Tilletia</taxon>
    </lineage>
</organism>
<name>A0A9N8QNL3_9BASI</name>
<feature type="non-terminal residue" evidence="2">
    <location>
        <position position="120"/>
    </location>
</feature>
<dbReference type="AlphaFoldDB" id="A0A9N8QNL3"/>
<sequence>ADVSAAEALRPFYKDFIRSWTLQSTAALKLPSTVKLPLPDQRDQYVYFTEVLHDHFMANYEGYGSFTNETRTASKNETTQAQDDDDKSKDGDQSMTLITIDGIQFSLRRANVRWPRWGIR</sequence>
<proteinExistence type="predicted"/>
<accession>A0A9N8QNL3</accession>
<feature type="region of interest" description="Disordered" evidence="1">
    <location>
        <begin position="67"/>
        <end position="93"/>
    </location>
</feature>
<dbReference type="EMBL" id="CAJHJF010007663">
    <property type="protein sequence ID" value="CAD6964208.1"/>
    <property type="molecule type" value="Genomic_DNA"/>
</dbReference>